<feature type="region of interest" description="Disordered" evidence="4">
    <location>
        <begin position="116"/>
        <end position="139"/>
    </location>
</feature>
<evidence type="ECO:0000256" key="1">
    <source>
        <dbReference type="ARBA" id="ARBA00004286"/>
    </source>
</evidence>
<dbReference type="OrthoDB" id="5792673at2759"/>
<protein>
    <submittedName>
        <fullName evidence="6">SU(VAR)3-9 homolog 9</fullName>
    </submittedName>
</protein>
<dbReference type="GO" id="GO:0005634">
    <property type="term" value="C:nucleus"/>
    <property type="evidence" value="ECO:0007669"/>
    <property type="project" value="UniProtKB-SubCell"/>
</dbReference>
<organism evidence="6 7">
    <name type="scientific">Striga asiatica</name>
    <name type="common">Asiatic witchweed</name>
    <name type="synonym">Buchnera asiatica</name>
    <dbReference type="NCBI Taxonomy" id="4170"/>
    <lineage>
        <taxon>Eukaryota</taxon>
        <taxon>Viridiplantae</taxon>
        <taxon>Streptophyta</taxon>
        <taxon>Embryophyta</taxon>
        <taxon>Tracheophyta</taxon>
        <taxon>Spermatophyta</taxon>
        <taxon>Magnoliopsida</taxon>
        <taxon>eudicotyledons</taxon>
        <taxon>Gunneridae</taxon>
        <taxon>Pentapetalae</taxon>
        <taxon>asterids</taxon>
        <taxon>lamiids</taxon>
        <taxon>Lamiales</taxon>
        <taxon>Orobanchaceae</taxon>
        <taxon>Buchnereae</taxon>
        <taxon>Striga</taxon>
    </lineage>
</organism>
<evidence type="ECO:0000313" key="7">
    <source>
        <dbReference type="Proteomes" id="UP000325081"/>
    </source>
</evidence>
<keyword evidence="2 3" id="KW-0539">Nucleus</keyword>
<comment type="caution">
    <text evidence="6">The sequence shown here is derived from an EMBL/GenBank/DDBJ whole genome shotgun (WGS) entry which is preliminary data.</text>
</comment>
<comment type="subcellular location">
    <subcellularLocation>
        <location evidence="1">Chromosome</location>
    </subcellularLocation>
    <subcellularLocation>
        <location evidence="3">Nucleus</location>
    </subcellularLocation>
</comment>
<feature type="domain" description="YDG" evidence="5">
    <location>
        <begin position="122"/>
        <end position="263"/>
    </location>
</feature>
<dbReference type="PANTHER" id="PTHR45660:SF3">
    <property type="entry name" value="HISTONE-LYSINE N-METHYLTRANSFERASE FAMILY MEMBER SUVH9"/>
    <property type="match status" value="1"/>
</dbReference>
<dbReference type="GO" id="GO:0042054">
    <property type="term" value="F:histone methyltransferase activity"/>
    <property type="evidence" value="ECO:0007669"/>
    <property type="project" value="TreeGrafter"/>
</dbReference>
<evidence type="ECO:0000256" key="3">
    <source>
        <dbReference type="PROSITE-ProRule" id="PRU00358"/>
    </source>
</evidence>
<dbReference type="GO" id="GO:0003690">
    <property type="term" value="F:double-stranded DNA binding"/>
    <property type="evidence" value="ECO:0007669"/>
    <property type="project" value="TreeGrafter"/>
</dbReference>
<dbReference type="PROSITE" id="PS50890">
    <property type="entry name" value="PUA"/>
    <property type="match status" value="1"/>
</dbReference>
<sequence length="264" mass="29336">MGSSYTVQLNNLPSTSPLLVPKIKPFGPSPPPLHHLSTPSSFVATTRLQYAVAIVRKAPPFTPRRQEVPKSLVRDGPGHGFEDRGHSFLPRVDPQGPYVFYALCAYTREVIPNRRTRADPTESGSFAGCGRTRASGSWRDSGGQDWGRLLFLDGDSLNGESIATSIIVSGGYEDDEDAGDVIVYTGQGGQDKNGRQVKDQRLERGNLAMERNMHYGIEVRVIRDFKYEGSCKVYVYDGLYKVVDNLVQCEPVRLWCLKVPTREK</sequence>
<dbReference type="SMART" id="SM00466">
    <property type="entry name" value="SRA"/>
    <property type="match status" value="1"/>
</dbReference>
<gene>
    <name evidence="6" type="ORF">STAS_25525</name>
</gene>
<accession>A0A5A7QSK9</accession>
<evidence type="ECO:0000259" key="5">
    <source>
        <dbReference type="PROSITE" id="PS51015"/>
    </source>
</evidence>
<dbReference type="Gene3D" id="2.30.280.10">
    <property type="entry name" value="SRA-YDG"/>
    <property type="match status" value="1"/>
</dbReference>
<dbReference type="InterPro" id="IPR015947">
    <property type="entry name" value="PUA-like_sf"/>
</dbReference>
<dbReference type="GO" id="GO:0005694">
    <property type="term" value="C:chromosome"/>
    <property type="evidence" value="ECO:0007669"/>
    <property type="project" value="UniProtKB-SubCell"/>
</dbReference>
<dbReference type="Pfam" id="PF02182">
    <property type="entry name" value="SAD_SRA"/>
    <property type="match status" value="1"/>
</dbReference>
<proteinExistence type="predicted"/>
<evidence type="ECO:0000256" key="4">
    <source>
        <dbReference type="SAM" id="MobiDB-lite"/>
    </source>
</evidence>
<dbReference type="AlphaFoldDB" id="A0A5A7QSK9"/>
<dbReference type="InterPro" id="IPR003105">
    <property type="entry name" value="SRA_YDG"/>
</dbReference>
<dbReference type="PANTHER" id="PTHR45660">
    <property type="entry name" value="HISTONE-LYSINE N-METHYLTRANSFERASE SETMAR"/>
    <property type="match status" value="1"/>
</dbReference>
<keyword evidence="7" id="KW-1185">Reference proteome</keyword>
<dbReference type="SUPFAM" id="SSF88697">
    <property type="entry name" value="PUA domain-like"/>
    <property type="match status" value="1"/>
</dbReference>
<dbReference type="InterPro" id="IPR051357">
    <property type="entry name" value="H3K9_HMTase_SUVAR3-9"/>
</dbReference>
<dbReference type="EMBL" id="BKCP01008292">
    <property type="protein sequence ID" value="GER48365.1"/>
    <property type="molecule type" value="Genomic_DNA"/>
</dbReference>
<dbReference type="InterPro" id="IPR036987">
    <property type="entry name" value="SRA-YDG_sf"/>
</dbReference>
<reference evidence="7" key="1">
    <citation type="journal article" date="2019" name="Curr. Biol.">
        <title>Genome Sequence of Striga asiatica Provides Insight into the Evolution of Plant Parasitism.</title>
        <authorList>
            <person name="Yoshida S."/>
            <person name="Kim S."/>
            <person name="Wafula E.K."/>
            <person name="Tanskanen J."/>
            <person name="Kim Y.M."/>
            <person name="Honaas L."/>
            <person name="Yang Z."/>
            <person name="Spallek T."/>
            <person name="Conn C.E."/>
            <person name="Ichihashi Y."/>
            <person name="Cheong K."/>
            <person name="Cui S."/>
            <person name="Der J.P."/>
            <person name="Gundlach H."/>
            <person name="Jiao Y."/>
            <person name="Hori C."/>
            <person name="Ishida J.K."/>
            <person name="Kasahara H."/>
            <person name="Kiba T."/>
            <person name="Kim M.S."/>
            <person name="Koo N."/>
            <person name="Laohavisit A."/>
            <person name="Lee Y.H."/>
            <person name="Lumba S."/>
            <person name="McCourt P."/>
            <person name="Mortimer J.C."/>
            <person name="Mutuku J.M."/>
            <person name="Nomura T."/>
            <person name="Sasaki-Sekimoto Y."/>
            <person name="Seto Y."/>
            <person name="Wang Y."/>
            <person name="Wakatake T."/>
            <person name="Sakakibara H."/>
            <person name="Demura T."/>
            <person name="Yamaguchi S."/>
            <person name="Yoneyama K."/>
            <person name="Manabe R.I."/>
            <person name="Nelson D.C."/>
            <person name="Schulman A.H."/>
            <person name="Timko M.P."/>
            <person name="dePamphilis C.W."/>
            <person name="Choi D."/>
            <person name="Shirasu K."/>
        </authorList>
    </citation>
    <scope>NUCLEOTIDE SEQUENCE [LARGE SCALE GENOMIC DNA]</scope>
    <source>
        <strain evidence="7">cv. UVA1</strain>
    </source>
</reference>
<evidence type="ECO:0000313" key="6">
    <source>
        <dbReference type="EMBL" id="GER48365.1"/>
    </source>
</evidence>
<evidence type="ECO:0000256" key="2">
    <source>
        <dbReference type="ARBA" id="ARBA00023242"/>
    </source>
</evidence>
<dbReference type="PROSITE" id="PS51015">
    <property type="entry name" value="YDG"/>
    <property type="match status" value="1"/>
</dbReference>
<name>A0A5A7QSK9_STRAF</name>
<dbReference type="Proteomes" id="UP000325081">
    <property type="component" value="Unassembled WGS sequence"/>
</dbReference>